<dbReference type="RefSeq" id="WP_127186785.1">
    <property type="nucleotide sequence ID" value="NZ_RZNJ01000001.1"/>
</dbReference>
<gene>
    <name evidence="2" type="ORF">EMQ25_01510</name>
</gene>
<name>A0A433XKR3_9HYPH</name>
<keyword evidence="1" id="KW-0732">Signal</keyword>
<evidence type="ECO:0000313" key="2">
    <source>
        <dbReference type="EMBL" id="RUT34666.1"/>
    </source>
</evidence>
<proteinExistence type="predicted"/>
<evidence type="ECO:0000256" key="1">
    <source>
        <dbReference type="SAM" id="SignalP"/>
    </source>
</evidence>
<feature type="signal peptide" evidence="1">
    <location>
        <begin position="1"/>
        <end position="23"/>
    </location>
</feature>
<dbReference type="AlphaFoldDB" id="A0A433XKR3"/>
<dbReference type="Proteomes" id="UP000281547">
    <property type="component" value="Unassembled WGS sequence"/>
</dbReference>
<protein>
    <recommendedName>
        <fullName evidence="4">Porin family protein</fullName>
    </recommendedName>
</protein>
<sequence length="243" mass="25657">MMRKLLGAALAAAVALSVMPVSAADLFYPEPEYDVPDVDYGLGGSFYLRGSVGLNGWWARDFRFRDCPDTCGEPFEVVTSEVTESGFGYSFGAGFGYETGDGLRADVTIDRLHIDGITDGDYEVSLRSTLALANAYLDFPLSAGAAGGFGAYVGAGFGAAYNDLSSTGPNPGPDGGSWTAAGAVMAGVTYDMGALVADLGYRGIYMPQLTNGDAALEGPALSPYYIDNNFIHEVRGTMRYRMQ</sequence>
<reference evidence="2 3" key="1">
    <citation type="journal article" date="2016" name="Int. J. Syst. Evol. Microbiol.">
        <title>Arsenicitalea aurantiaca gen. nov., sp. nov., a new member of the family Hyphomicrobiaceae, isolated from high-arsenic sediment.</title>
        <authorList>
            <person name="Mu Y."/>
            <person name="Zhou L."/>
            <person name="Zeng X.C."/>
            <person name="Liu L."/>
            <person name="Pan Y."/>
            <person name="Chen X."/>
            <person name="Wang J."/>
            <person name="Li S."/>
            <person name="Li W.J."/>
            <person name="Wang Y."/>
        </authorList>
    </citation>
    <scope>NUCLEOTIDE SEQUENCE [LARGE SCALE GENOMIC DNA]</scope>
    <source>
        <strain evidence="2 3">42-50</strain>
    </source>
</reference>
<evidence type="ECO:0000313" key="3">
    <source>
        <dbReference type="Proteomes" id="UP000281547"/>
    </source>
</evidence>
<feature type="chain" id="PRO_5019176638" description="Porin family protein" evidence="1">
    <location>
        <begin position="24"/>
        <end position="243"/>
    </location>
</feature>
<dbReference type="InterPro" id="IPR011250">
    <property type="entry name" value="OMP/PagP_B-barrel"/>
</dbReference>
<keyword evidence="3" id="KW-1185">Reference proteome</keyword>
<dbReference type="SUPFAM" id="SSF56925">
    <property type="entry name" value="OMPA-like"/>
    <property type="match status" value="1"/>
</dbReference>
<evidence type="ECO:0008006" key="4">
    <source>
        <dbReference type="Google" id="ProtNLM"/>
    </source>
</evidence>
<accession>A0A433XKR3</accession>
<dbReference type="OrthoDB" id="5643626at2"/>
<comment type="caution">
    <text evidence="2">The sequence shown here is derived from an EMBL/GenBank/DDBJ whole genome shotgun (WGS) entry which is preliminary data.</text>
</comment>
<dbReference type="EMBL" id="RZNJ01000001">
    <property type="protein sequence ID" value="RUT34666.1"/>
    <property type="molecule type" value="Genomic_DNA"/>
</dbReference>
<dbReference type="Gene3D" id="2.40.160.20">
    <property type="match status" value="1"/>
</dbReference>
<organism evidence="2 3">
    <name type="scientific">Arsenicitalea aurantiaca</name>
    <dbReference type="NCBI Taxonomy" id="1783274"/>
    <lineage>
        <taxon>Bacteria</taxon>
        <taxon>Pseudomonadati</taxon>
        <taxon>Pseudomonadota</taxon>
        <taxon>Alphaproteobacteria</taxon>
        <taxon>Hyphomicrobiales</taxon>
        <taxon>Devosiaceae</taxon>
        <taxon>Arsenicitalea</taxon>
    </lineage>
</organism>